<feature type="domain" description="Transposon Tn7 transposition protein TnsD C-terminal" evidence="3">
    <location>
        <begin position="236"/>
        <end position="459"/>
    </location>
</feature>
<feature type="domain" description="TniQ" evidence="2">
    <location>
        <begin position="37"/>
        <end position="191"/>
    </location>
</feature>
<accession>A0A679K927</accession>
<dbReference type="Pfam" id="PF15978">
    <property type="entry name" value="TnsD"/>
    <property type="match status" value="1"/>
</dbReference>
<organism evidence="4">
    <name type="scientific">Methylobacterium bullatum</name>
    <dbReference type="NCBI Taxonomy" id="570505"/>
    <lineage>
        <taxon>Bacteria</taxon>
        <taxon>Pseudomonadati</taxon>
        <taxon>Pseudomonadota</taxon>
        <taxon>Alphaproteobacteria</taxon>
        <taxon>Hyphomicrobiales</taxon>
        <taxon>Methylobacteriaceae</taxon>
        <taxon>Methylobacterium</taxon>
    </lineage>
</organism>
<dbReference type="Pfam" id="PF06527">
    <property type="entry name" value="TniQ"/>
    <property type="match status" value="1"/>
</dbReference>
<protein>
    <submittedName>
        <fullName evidence="4">Uncharacterized protein</fullName>
    </submittedName>
</protein>
<evidence type="ECO:0000259" key="3">
    <source>
        <dbReference type="Pfam" id="PF15978"/>
    </source>
</evidence>
<dbReference type="AlphaFoldDB" id="A0A679K927"/>
<dbReference type="EMBL" id="LR743511">
    <property type="protein sequence ID" value="CAA2144491.1"/>
    <property type="molecule type" value="Genomic_DNA"/>
</dbReference>
<dbReference type="InterPro" id="IPR009492">
    <property type="entry name" value="TniQ"/>
</dbReference>
<dbReference type="RefSeq" id="WP_339162760.1">
    <property type="nucleotide sequence ID" value="NZ_LR743511.1"/>
</dbReference>
<evidence type="ECO:0000256" key="1">
    <source>
        <dbReference type="SAM" id="MobiDB-lite"/>
    </source>
</evidence>
<evidence type="ECO:0000259" key="2">
    <source>
        <dbReference type="Pfam" id="PF06527"/>
    </source>
</evidence>
<sequence length="469" mass="53284">MGDKLTRRPKGLGRASFVHRSQQNSRNATIGKIKTTYFPEIYPNELIYSIAARYTKHAGQRNVNNINNELFGFHHNGNSIDLPSGLGQLASVIPQSRNISAEDLISDHTLFPFYTAYADHAYSKRVKIDMKNSFNVGKRIALRRKSFANPITHLRFCKDCQNEMNDKFGETYWRRDHQLQHIIICPDHSTILSDSNVDVSHPSSLYYAADNNSCPPDAMNCIQDLSDRQISQLMRINHRSKALLNAHSSVERLSKARDEYLDTLVRKGLFRASKQINKKQLGQRLHIYLSDLALIWPDLASPEQDCPGWALSLLKNKPCNNPAVYHVVFQDFLDQQPDADSSATRIARKPRLKEADIGPGPWKCQNPLISHPETDTVRIVDTKYIGSDVLVRFRCKCEYTYTQRRKANGSFSPPMLSEFGSSLRPHIERAIQEGWSLKKTARLAKMNAVTLERHAAKLGISDIPKVKST</sequence>
<proteinExistence type="predicted"/>
<dbReference type="InterPro" id="IPR032750">
    <property type="entry name" value="TnsD_C"/>
</dbReference>
<evidence type="ECO:0000313" key="4">
    <source>
        <dbReference type="EMBL" id="CAA2144491.1"/>
    </source>
</evidence>
<reference evidence="4" key="1">
    <citation type="submission" date="2019-12" db="EMBL/GenBank/DDBJ databases">
        <authorList>
            <person name="Cremers G."/>
        </authorList>
    </citation>
    <scope>NUCLEOTIDE SEQUENCE</scope>
    <source>
        <strain evidence="4">Mbul2</strain>
    </source>
</reference>
<name>A0A679K927_9HYPH</name>
<gene>
    <name evidence="4" type="ORF">MBLL_03615</name>
</gene>
<feature type="region of interest" description="Disordered" evidence="1">
    <location>
        <begin position="1"/>
        <end position="23"/>
    </location>
</feature>